<protein>
    <recommendedName>
        <fullName evidence="2">AB hydrolase-1 domain-containing protein</fullName>
    </recommendedName>
</protein>
<dbReference type="EMBL" id="DS231704">
    <property type="protein sequence ID" value="KNB06153.1"/>
    <property type="molecule type" value="Genomic_DNA"/>
</dbReference>
<dbReference type="PANTHER" id="PTHR47751:SF2">
    <property type="entry name" value="DLTD N-TERMINAL DOMAIN PROTEIN (AFU_ORTHOLOGUE AFUA_8G00380)-RELATED"/>
    <property type="match status" value="1"/>
</dbReference>
<gene>
    <name evidence="3" type="ORF">FOXG_06967</name>
</gene>
<dbReference type="GeneID" id="28948737"/>
<dbReference type="InterPro" id="IPR029058">
    <property type="entry name" value="AB_hydrolase_fold"/>
</dbReference>
<dbReference type="Pfam" id="PF00561">
    <property type="entry name" value="Abhydrolase_1"/>
    <property type="match status" value="1"/>
</dbReference>
<sequence>MKLLLLTALCSKDIYSDLYYKISSEMSSGRRDVEFPTVDGLLLRGWFYGVGAGKHPCIIMANGLAGLKEQFLPNFAKRFQAAGYGVLLYDHRNWGASDGLPRSEANPIQQARDFSDALDYAASLDEVDNTKIVYWGSSMCGGSVIHASAFDKRIRAVISQVPFVSGEMLGAHLGPIISSLYTSRQQVKAGNPPPLTKLFAETLEESVSPDNGALLHDVGLHGFIKALEAEGVPWAPSVTPQTLLNLLAFEPQAFIHRIAPTPLLLICASNDITAPTVTQLKAYASAYEPKRLAILKDANHFDPYYGDVFEENIKAQLNFLQEVL</sequence>
<evidence type="ECO:0000313" key="4">
    <source>
        <dbReference type="Proteomes" id="UP000009097"/>
    </source>
</evidence>
<evidence type="ECO:0000259" key="2">
    <source>
        <dbReference type="Pfam" id="PF00561"/>
    </source>
</evidence>
<reference evidence="3" key="1">
    <citation type="submission" date="2007-04" db="EMBL/GenBank/DDBJ databases">
        <authorList>
            <consortium name="The Broad Institute Genome Sequencing Platform"/>
            <person name="Birren B."/>
            <person name="Lander E."/>
            <person name="Galagan J."/>
            <person name="Nusbaum C."/>
            <person name="Devon K."/>
            <person name="Ma L.-J."/>
            <person name="Jaffe D."/>
            <person name="Butler J."/>
            <person name="Alvarez P."/>
            <person name="Gnerre S."/>
            <person name="Grabherr M."/>
            <person name="Kleber M."/>
            <person name="Mauceli E."/>
            <person name="Brockman W."/>
            <person name="MacCallum I.A."/>
            <person name="Young S."/>
            <person name="LaButti K."/>
            <person name="DeCaprio D."/>
            <person name="Crawford M."/>
            <person name="Koehrsen M."/>
            <person name="Engels R."/>
            <person name="Montgomery P."/>
            <person name="Pearson M."/>
            <person name="Howarth C."/>
            <person name="Larson L."/>
            <person name="White J."/>
            <person name="O'Leary S."/>
            <person name="Kodira C."/>
            <person name="Zeng Q."/>
            <person name="Yandava C."/>
            <person name="Alvarado L."/>
            <person name="Kistler C."/>
            <person name="Shim W.-B."/>
            <person name="Kang S."/>
            <person name="Woloshuk C."/>
        </authorList>
    </citation>
    <scope>NUCLEOTIDE SEQUENCE</scope>
    <source>
        <strain evidence="3">4287</strain>
    </source>
</reference>
<dbReference type="Gene3D" id="1.10.10.800">
    <property type="match status" value="1"/>
</dbReference>
<dbReference type="Proteomes" id="UP000009097">
    <property type="component" value="Unassembled WGS sequence"/>
</dbReference>
<dbReference type="InterPro" id="IPR000073">
    <property type="entry name" value="AB_hydrolase_1"/>
</dbReference>
<accession>A0A0J9V4S3</accession>
<evidence type="ECO:0000313" key="3">
    <source>
        <dbReference type="EMBL" id="KNB06153.1"/>
    </source>
</evidence>
<reference evidence="3" key="2">
    <citation type="journal article" date="2010" name="Nature">
        <title>Comparative genomics reveals mobile pathogenicity chromosomes in Fusarium.</title>
        <authorList>
            <person name="Ma L.J."/>
            <person name="van der Does H.C."/>
            <person name="Borkovich K.A."/>
            <person name="Coleman J.J."/>
            <person name="Daboussi M.J."/>
            <person name="Di Pietro A."/>
            <person name="Dufresne M."/>
            <person name="Freitag M."/>
            <person name="Grabherr M."/>
            <person name="Henrissat B."/>
            <person name="Houterman P.M."/>
            <person name="Kang S."/>
            <person name="Shim W.B."/>
            <person name="Woloshuk C."/>
            <person name="Xie X."/>
            <person name="Xu J.R."/>
            <person name="Antoniw J."/>
            <person name="Baker S.E."/>
            <person name="Bluhm B.H."/>
            <person name="Breakspear A."/>
            <person name="Brown D.W."/>
            <person name="Butchko R.A."/>
            <person name="Chapman S."/>
            <person name="Coulson R."/>
            <person name="Coutinho P.M."/>
            <person name="Danchin E.G."/>
            <person name="Diener A."/>
            <person name="Gale L.R."/>
            <person name="Gardiner D.M."/>
            <person name="Goff S."/>
            <person name="Hammond-Kosack K.E."/>
            <person name="Hilburn K."/>
            <person name="Hua-Van A."/>
            <person name="Jonkers W."/>
            <person name="Kazan K."/>
            <person name="Kodira C.D."/>
            <person name="Koehrsen M."/>
            <person name="Kumar L."/>
            <person name="Lee Y.H."/>
            <person name="Li L."/>
            <person name="Manners J.M."/>
            <person name="Miranda-Saavedra D."/>
            <person name="Mukherjee M."/>
            <person name="Park G."/>
            <person name="Park J."/>
            <person name="Park S.Y."/>
            <person name="Proctor R.H."/>
            <person name="Regev A."/>
            <person name="Ruiz-Roldan M.C."/>
            <person name="Sain D."/>
            <person name="Sakthikumar S."/>
            <person name="Sykes S."/>
            <person name="Schwartz D.C."/>
            <person name="Turgeon B.G."/>
            <person name="Wapinski I."/>
            <person name="Yoder O."/>
            <person name="Young S."/>
            <person name="Zeng Q."/>
            <person name="Zhou S."/>
            <person name="Galagan J."/>
            <person name="Cuomo C.A."/>
            <person name="Kistler H.C."/>
            <person name="Rep M."/>
        </authorList>
    </citation>
    <scope>NUCLEOTIDE SEQUENCE [LARGE SCALE GENOMIC DNA]</scope>
    <source>
        <strain evidence="3">4287</strain>
    </source>
</reference>
<comment type="similarity">
    <text evidence="1">Belongs to the polyketide transferase af380 family.</text>
</comment>
<dbReference type="PANTHER" id="PTHR47751">
    <property type="entry name" value="SUPERFAMILY HYDROLASE, PUTATIVE (AFU_ORTHOLOGUE AFUA_2G16580)-RELATED"/>
    <property type="match status" value="1"/>
</dbReference>
<dbReference type="OrthoDB" id="2498029at2759"/>
<name>A0A0J9V4S3_FUSO4</name>
<feature type="domain" description="AB hydrolase-1" evidence="2">
    <location>
        <begin position="57"/>
        <end position="304"/>
    </location>
</feature>
<dbReference type="InterPro" id="IPR051411">
    <property type="entry name" value="Polyketide_trans_af380"/>
</dbReference>
<dbReference type="SUPFAM" id="SSF53474">
    <property type="entry name" value="alpha/beta-Hydrolases"/>
    <property type="match status" value="1"/>
</dbReference>
<dbReference type="Gene3D" id="3.40.50.1820">
    <property type="entry name" value="alpha/beta hydrolase"/>
    <property type="match status" value="1"/>
</dbReference>
<organism evidence="3 4">
    <name type="scientific">Fusarium oxysporum f. sp. lycopersici (strain 4287 / CBS 123668 / FGSC 9935 / NRRL 34936)</name>
    <name type="common">Fusarium vascular wilt of tomato</name>
    <dbReference type="NCBI Taxonomy" id="426428"/>
    <lineage>
        <taxon>Eukaryota</taxon>
        <taxon>Fungi</taxon>
        <taxon>Dikarya</taxon>
        <taxon>Ascomycota</taxon>
        <taxon>Pezizomycotina</taxon>
        <taxon>Sordariomycetes</taxon>
        <taxon>Hypocreomycetidae</taxon>
        <taxon>Hypocreales</taxon>
        <taxon>Nectriaceae</taxon>
        <taxon>Fusarium</taxon>
        <taxon>Fusarium oxysporum species complex</taxon>
    </lineage>
</organism>
<dbReference type="VEuPathDB" id="FungiDB:FOXG_06967"/>
<dbReference type="AlphaFoldDB" id="A0A0J9V4S3"/>
<evidence type="ECO:0000256" key="1">
    <source>
        <dbReference type="ARBA" id="ARBA00029464"/>
    </source>
</evidence>
<dbReference type="KEGG" id="fox:FOXG_06967"/>
<proteinExistence type="inferred from homology"/>
<dbReference type="RefSeq" id="XP_018244198.1">
    <property type="nucleotide sequence ID" value="XM_018385607.1"/>
</dbReference>